<proteinExistence type="predicted"/>
<dbReference type="EMBL" id="KE504177">
    <property type="protein sequence ID" value="EPS97256.1"/>
    <property type="molecule type" value="Genomic_DNA"/>
</dbReference>
<evidence type="ECO:0000313" key="1">
    <source>
        <dbReference type="EMBL" id="EPS97256.1"/>
    </source>
</evidence>
<protein>
    <submittedName>
        <fullName evidence="1">Uncharacterized protein</fullName>
    </submittedName>
</protein>
<name>S8DVU4_FOMSC</name>
<keyword evidence="2" id="KW-1185">Reference proteome</keyword>
<dbReference type="Proteomes" id="UP000015241">
    <property type="component" value="Unassembled WGS sequence"/>
</dbReference>
<reference evidence="1 2" key="1">
    <citation type="journal article" date="2012" name="Science">
        <title>The Paleozoic origin of enzymatic lignin decomposition reconstructed from 31 fungal genomes.</title>
        <authorList>
            <person name="Floudas D."/>
            <person name="Binder M."/>
            <person name="Riley R."/>
            <person name="Barry K."/>
            <person name="Blanchette R.A."/>
            <person name="Henrissat B."/>
            <person name="Martinez A.T."/>
            <person name="Otillar R."/>
            <person name="Spatafora J.W."/>
            <person name="Yadav J.S."/>
            <person name="Aerts A."/>
            <person name="Benoit I."/>
            <person name="Boyd A."/>
            <person name="Carlson A."/>
            <person name="Copeland A."/>
            <person name="Coutinho P.M."/>
            <person name="de Vries R.P."/>
            <person name="Ferreira P."/>
            <person name="Findley K."/>
            <person name="Foster B."/>
            <person name="Gaskell J."/>
            <person name="Glotzer D."/>
            <person name="Gorecki P."/>
            <person name="Heitman J."/>
            <person name="Hesse C."/>
            <person name="Hori C."/>
            <person name="Igarashi K."/>
            <person name="Jurgens J.A."/>
            <person name="Kallen N."/>
            <person name="Kersten P."/>
            <person name="Kohler A."/>
            <person name="Kuees U."/>
            <person name="Kumar T.K.A."/>
            <person name="Kuo A."/>
            <person name="LaButti K."/>
            <person name="Larrondo L.F."/>
            <person name="Lindquist E."/>
            <person name="Ling A."/>
            <person name="Lombard V."/>
            <person name="Lucas S."/>
            <person name="Lundell T."/>
            <person name="Martin R."/>
            <person name="McLaughlin D.J."/>
            <person name="Morgenstern I."/>
            <person name="Morin E."/>
            <person name="Murat C."/>
            <person name="Nagy L.G."/>
            <person name="Nolan M."/>
            <person name="Ohm R.A."/>
            <person name="Patyshakuliyeva A."/>
            <person name="Rokas A."/>
            <person name="Ruiz-Duenas F.J."/>
            <person name="Sabat G."/>
            <person name="Salamov A."/>
            <person name="Samejima M."/>
            <person name="Schmutz J."/>
            <person name="Slot J.C."/>
            <person name="St John F."/>
            <person name="Stenlid J."/>
            <person name="Sun H."/>
            <person name="Sun S."/>
            <person name="Syed K."/>
            <person name="Tsang A."/>
            <person name="Wiebenga A."/>
            <person name="Young D."/>
            <person name="Pisabarro A."/>
            <person name="Eastwood D.C."/>
            <person name="Martin F."/>
            <person name="Cullen D."/>
            <person name="Grigoriev I.V."/>
            <person name="Hibbett D.S."/>
        </authorList>
    </citation>
    <scope>NUCLEOTIDE SEQUENCE</scope>
    <source>
        <strain evidence="2">FP-58527</strain>
    </source>
</reference>
<gene>
    <name evidence="1" type="ORF">FOMPIDRAFT_1025077</name>
</gene>
<sequence length="90" mass="10113">MSDAHEHGFACAAPALQEALLFAPCPQRDELAAVYAARQLVVRKRVWVPQLITRTAELFIERAAPPHAVRRRVWSPHAVHRQGTRAARRG</sequence>
<accession>S8DVU4</accession>
<dbReference type="HOGENOM" id="CLU_2440887_0_0_1"/>
<dbReference type="AlphaFoldDB" id="S8DVU4"/>
<dbReference type="InParanoid" id="S8DVU4"/>
<evidence type="ECO:0000313" key="2">
    <source>
        <dbReference type="Proteomes" id="UP000015241"/>
    </source>
</evidence>
<organism evidence="1 2">
    <name type="scientific">Fomitopsis schrenkii</name>
    <name type="common">Brown rot fungus</name>
    <dbReference type="NCBI Taxonomy" id="2126942"/>
    <lineage>
        <taxon>Eukaryota</taxon>
        <taxon>Fungi</taxon>
        <taxon>Dikarya</taxon>
        <taxon>Basidiomycota</taxon>
        <taxon>Agaricomycotina</taxon>
        <taxon>Agaricomycetes</taxon>
        <taxon>Polyporales</taxon>
        <taxon>Fomitopsis</taxon>
    </lineage>
</organism>